<evidence type="ECO:0000256" key="2">
    <source>
        <dbReference type="ARBA" id="ARBA00006108"/>
    </source>
</evidence>
<dbReference type="SUPFAM" id="SSF58038">
    <property type="entry name" value="SNARE fusion complex"/>
    <property type="match status" value="1"/>
</dbReference>
<keyword evidence="4" id="KW-0812">Transmembrane</keyword>
<dbReference type="GO" id="GO:0005484">
    <property type="term" value="F:SNAP receptor activity"/>
    <property type="evidence" value="ECO:0007669"/>
    <property type="project" value="TreeGrafter"/>
</dbReference>
<evidence type="ECO:0000256" key="8">
    <source>
        <dbReference type="ARBA" id="ARBA00023136"/>
    </source>
</evidence>
<evidence type="ECO:0000313" key="12">
    <source>
        <dbReference type="Proteomes" id="UP000078348"/>
    </source>
</evidence>
<keyword evidence="5" id="KW-0653">Protein transport</keyword>
<keyword evidence="12" id="KW-1185">Reference proteome</keyword>
<evidence type="ECO:0000256" key="3">
    <source>
        <dbReference type="ARBA" id="ARBA00022448"/>
    </source>
</evidence>
<dbReference type="InterPro" id="IPR038407">
    <property type="entry name" value="v-SNARE_N_sf"/>
</dbReference>
<dbReference type="GO" id="GO:0005794">
    <property type="term" value="C:Golgi apparatus"/>
    <property type="evidence" value="ECO:0007669"/>
    <property type="project" value="TreeGrafter"/>
</dbReference>
<dbReference type="EMBL" id="LXWW01000033">
    <property type="protein sequence ID" value="OAO17366.1"/>
    <property type="molecule type" value="Genomic_DNA"/>
</dbReference>
<gene>
    <name evidence="11" type="ORF">AV274_0883</name>
</gene>
<evidence type="ECO:0000313" key="11">
    <source>
        <dbReference type="EMBL" id="OAO17366.1"/>
    </source>
</evidence>
<dbReference type="GO" id="GO:0006886">
    <property type="term" value="P:intracellular protein transport"/>
    <property type="evidence" value="ECO:0007669"/>
    <property type="project" value="InterPro"/>
</dbReference>
<dbReference type="GO" id="GO:0005789">
    <property type="term" value="C:endoplasmic reticulum membrane"/>
    <property type="evidence" value="ECO:0007669"/>
    <property type="project" value="TreeGrafter"/>
</dbReference>
<dbReference type="PANTHER" id="PTHR21230:SF26">
    <property type="entry name" value="VESICLE TRANSPORT THROUGH INTERACTION WITH T-SNARES HOMOLOG 1A"/>
    <property type="match status" value="1"/>
</dbReference>
<dbReference type="GO" id="GO:0006906">
    <property type="term" value="P:vesicle fusion"/>
    <property type="evidence" value="ECO:0007669"/>
    <property type="project" value="TreeGrafter"/>
</dbReference>
<sequence>MTDMVDIYISEIKSNLRRCDELMAQGRTDNNLSFVKDCEKQLKEADDCFKQCDIETRMLPSSLKASIVQKVEALRKEYESKKRQLSNMKVQVERSELMGGGAASRELKRQMEDQVDMLERQNNTIEDATRTIFETGEVGLGTMTELQRQREVLTSASDKAKDTVSLSQQANTILNRMSKKFWKR</sequence>
<evidence type="ECO:0000256" key="9">
    <source>
        <dbReference type="SAM" id="Coils"/>
    </source>
</evidence>
<dbReference type="CDD" id="cd15862">
    <property type="entry name" value="SNARE_Vti1"/>
    <property type="match status" value="1"/>
</dbReference>
<keyword evidence="3" id="KW-0813">Transport</keyword>
<dbReference type="Gene3D" id="1.20.58.400">
    <property type="entry name" value="t-snare proteins"/>
    <property type="match status" value="1"/>
</dbReference>
<proteinExistence type="inferred from homology"/>
<keyword evidence="6" id="KW-1133">Transmembrane helix</keyword>
<evidence type="ECO:0000256" key="7">
    <source>
        <dbReference type="ARBA" id="ARBA00023054"/>
    </source>
</evidence>
<evidence type="ECO:0000256" key="1">
    <source>
        <dbReference type="ARBA" id="ARBA00004211"/>
    </source>
</evidence>
<keyword evidence="7 9" id="KW-0175">Coiled coil</keyword>
<dbReference type="GO" id="GO:0031201">
    <property type="term" value="C:SNARE complex"/>
    <property type="evidence" value="ECO:0007669"/>
    <property type="project" value="TreeGrafter"/>
</dbReference>
<dbReference type="STRING" id="478820.A0A196SM61"/>
<evidence type="ECO:0000256" key="6">
    <source>
        <dbReference type="ARBA" id="ARBA00022989"/>
    </source>
</evidence>
<dbReference type="Pfam" id="PF12352">
    <property type="entry name" value="V-SNARE_C"/>
    <property type="match status" value="1"/>
</dbReference>
<comment type="caution">
    <text evidence="11">The sequence shown here is derived from an EMBL/GenBank/DDBJ whole genome shotgun (WGS) entry which is preliminary data.</text>
</comment>
<dbReference type="Pfam" id="PF05008">
    <property type="entry name" value="V-SNARE"/>
    <property type="match status" value="1"/>
</dbReference>
<dbReference type="Proteomes" id="UP000078348">
    <property type="component" value="Unassembled WGS sequence"/>
</dbReference>
<organism evidence="11 12">
    <name type="scientific">Blastocystis sp. subtype 1 (strain ATCC 50177 / NandII)</name>
    <dbReference type="NCBI Taxonomy" id="478820"/>
    <lineage>
        <taxon>Eukaryota</taxon>
        <taxon>Sar</taxon>
        <taxon>Stramenopiles</taxon>
        <taxon>Bigyra</taxon>
        <taxon>Opalozoa</taxon>
        <taxon>Opalinata</taxon>
        <taxon>Blastocystidae</taxon>
        <taxon>Blastocystis</taxon>
    </lineage>
</organism>
<accession>A0A196SM61</accession>
<feature type="coiled-coil region" evidence="9">
    <location>
        <begin position="64"/>
        <end position="163"/>
    </location>
</feature>
<dbReference type="AlphaFoldDB" id="A0A196SM61"/>
<protein>
    <submittedName>
        <fullName evidence="11">Vesicle transport V-snare 13</fullName>
    </submittedName>
</protein>
<dbReference type="InterPro" id="IPR010989">
    <property type="entry name" value="SNARE"/>
</dbReference>
<dbReference type="SUPFAM" id="SSF47661">
    <property type="entry name" value="t-snare proteins"/>
    <property type="match status" value="1"/>
</dbReference>
<keyword evidence="8" id="KW-0472">Membrane</keyword>
<evidence type="ECO:0000256" key="5">
    <source>
        <dbReference type="ARBA" id="ARBA00022927"/>
    </source>
</evidence>
<comment type="similarity">
    <text evidence="2">Belongs to the VTI1 family.</text>
</comment>
<evidence type="ECO:0000256" key="4">
    <source>
        <dbReference type="ARBA" id="ARBA00022692"/>
    </source>
</evidence>
<evidence type="ECO:0000259" key="10">
    <source>
        <dbReference type="Pfam" id="PF05008"/>
    </source>
</evidence>
<dbReference type="InterPro" id="IPR007705">
    <property type="entry name" value="Vesicle_trsprt_v-SNARE_N"/>
</dbReference>
<dbReference type="GO" id="GO:0012507">
    <property type="term" value="C:ER to Golgi transport vesicle membrane"/>
    <property type="evidence" value="ECO:0007669"/>
    <property type="project" value="TreeGrafter"/>
</dbReference>
<dbReference type="OrthoDB" id="430637at2759"/>
<reference evidence="11 12" key="1">
    <citation type="submission" date="2016-05" db="EMBL/GenBank/DDBJ databases">
        <title>Nuclear genome of Blastocystis sp. subtype 1 NandII.</title>
        <authorList>
            <person name="Gentekaki E."/>
            <person name="Curtis B."/>
            <person name="Stairs C."/>
            <person name="Eme L."/>
            <person name="Herman E."/>
            <person name="Klimes V."/>
            <person name="Arias M.C."/>
            <person name="Elias M."/>
            <person name="Hilliou F."/>
            <person name="Klute M."/>
            <person name="Malik S.-B."/>
            <person name="Pightling A."/>
            <person name="Rachubinski R."/>
            <person name="Salas D."/>
            <person name="Schlacht A."/>
            <person name="Suga H."/>
            <person name="Archibald J."/>
            <person name="Ball S.G."/>
            <person name="Clark G."/>
            <person name="Dacks J."/>
            <person name="Van Der Giezen M."/>
            <person name="Tsaousis A."/>
            <person name="Roger A."/>
        </authorList>
    </citation>
    <scope>NUCLEOTIDE SEQUENCE [LARGE SCALE GENOMIC DNA]</scope>
    <source>
        <strain evidence="12">ATCC 50177 / NandII</strain>
    </source>
</reference>
<name>A0A196SM61_BLAHN</name>
<dbReference type="GO" id="GO:0031902">
    <property type="term" value="C:late endosome membrane"/>
    <property type="evidence" value="ECO:0007669"/>
    <property type="project" value="TreeGrafter"/>
</dbReference>
<dbReference type="PANTHER" id="PTHR21230">
    <property type="entry name" value="VESICLE TRANSPORT V-SNARE PROTEIN VTI1-RELATED"/>
    <property type="match status" value="1"/>
</dbReference>
<feature type="domain" description="Vesicle transport v-SNARE N-terminal" evidence="10">
    <location>
        <begin position="8"/>
        <end position="87"/>
    </location>
</feature>
<comment type="subcellular location">
    <subcellularLocation>
        <location evidence="1">Membrane</location>
        <topology evidence="1">Single-pass type IV membrane protein</topology>
    </subcellularLocation>
</comment>
<dbReference type="Gene3D" id="1.20.5.110">
    <property type="match status" value="1"/>
</dbReference>
<dbReference type="GO" id="GO:0000149">
    <property type="term" value="F:SNARE binding"/>
    <property type="evidence" value="ECO:0007669"/>
    <property type="project" value="TreeGrafter"/>
</dbReference>